<name>A0A9W8E9X0_9FUNG</name>
<keyword evidence="3" id="KW-1185">Reference proteome</keyword>
<evidence type="ECO:0000313" key="2">
    <source>
        <dbReference type="EMBL" id="KAJ1982102.1"/>
    </source>
</evidence>
<feature type="chain" id="PRO_5040764312" evidence="1">
    <location>
        <begin position="24"/>
        <end position="133"/>
    </location>
</feature>
<gene>
    <name evidence="2" type="ORF">H4R34_001832</name>
</gene>
<dbReference type="EMBL" id="JANBQB010000101">
    <property type="protein sequence ID" value="KAJ1982102.1"/>
    <property type="molecule type" value="Genomic_DNA"/>
</dbReference>
<proteinExistence type="predicted"/>
<organism evidence="2 3">
    <name type="scientific">Dimargaris verticillata</name>
    <dbReference type="NCBI Taxonomy" id="2761393"/>
    <lineage>
        <taxon>Eukaryota</taxon>
        <taxon>Fungi</taxon>
        <taxon>Fungi incertae sedis</taxon>
        <taxon>Zoopagomycota</taxon>
        <taxon>Kickxellomycotina</taxon>
        <taxon>Dimargaritomycetes</taxon>
        <taxon>Dimargaritales</taxon>
        <taxon>Dimargaritaceae</taxon>
        <taxon>Dimargaris</taxon>
    </lineage>
</organism>
<dbReference type="AlphaFoldDB" id="A0A9W8E9X0"/>
<accession>A0A9W8E9X0</accession>
<feature type="signal peptide" evidence="1">
    <location>
        <begin position="1"/>
        <end position="23"/>
    </location>
</feature>
<reference evidence="2" key="1">
    <citation type="submission" date="2022-07" db="EMBL/GenBank/DDBJ databases">
        <title>Phylogenomic reconstructions and comparative analyses of Kickxellomycotina fungi.</title>
        <authorList>
            <person name="Reynolds N.K."/>
            <person name="Stajich J.E."/>
            <person name="Barry K."/>
            <person name="Grigoriev I.V."/>
            <person name="Crous P."/>
            <person name="Smith M.E."/>
        </authorList>
    </citation>
    <scope>NUCLEOTIDE SEQUENCE</scope>
    <source>
        <strain evidence="2">RSA 567</strain>
    </source>
</reference>
<sequence length="133" mass="14122">MVNFAFVGRAVTLAIAATVGANAVLINLECDGKSVPQCSDDSTVPLPVLPQSPIIIGGSSSLMLPPVENEKSDAVPDKFANNIKNMIAQIHNHQGNEHLHPYHSSHLAEAPDSLLSERILFEGYPQVGAASEK</sequence>
<evidence type="ECO:0000256" key="1">
    <source>
        <dbReference type="SAM" id="SignalP"/>
    </source>
</evidence>
<keyword evidence="1" id="KW-0732">Signal</keyword>
<protein>
    <submittedName>
        <fullName evidence="2">Uncharacterized protein</fullName>
    </submittedName>
</protein>
<evidence type="ECO:0000313" key="3">
    <source>
        <dbReference type="Proteomes" id="UP001151582"/>
    </source>
</evidence>
<dbReference type="Proteomes" id="UP001151582">
    <property type="component" value="Unassembled WGS sequence"/>
</dbReference>
<comment type="caution">
    <text evidence="2">The sequence shown here is derived from an EMBL/GenBank/DDBJ whole genome shotgun (WGS) entry which is preliminary data.</text>
</comment>